<evidence type="ECO:0000313" key="8">
    <source>
        <dbReference type="EMBL" id="ETR71416.1"/>
    </source>
</evidence>
<evidence type="ECO:0000313" key="9">
    <source>
        <dbReference type="Proteomes" id="UP000189670"/>
    </source>
</evidence>
<feature type="domain" description="RNA ligase 2 C-terminal" evidence="7">
    <location>
        <begin position="242"/>
        <end position="320"/>
    </location>
</feature>
<dbReference type="Gene3D" id="3.30.470.30">
    <property type="entry name" value="DNA ligase/mRNA capping enzyme"/>
    <property type="match status" value="1"/>
</dbReference>
<dbReference type="InterPro" id="IPR012647">
    <property type="entry name" value="RNA_lig_RNL2"/>
</dbReference>
<evidence type="ECO:0000256" key="4">
    <source>
        <dbReference type="ARBA" id="ARBA00022840"/>
    </source>
</evidence>
<sequence length="335" mass="38821">MKFIKYPEIENSYRKKFLDAITEHGFDTGEFVVQEKAHGANLSFWYDGTQMESAKRSRFIKDDFYDYERVAEKYKSYMISLYDALKNDGHEFSVIAVYGELIGGAYPHKEVQKDTAATRIQKGIFYTPTNDFYAIDMSIDGKLQNIDTFTKYMEKIGFLYAKTIFRGTLKDCLAYPNKFQSYLPGWLGLPQLEDNYCEGTVIKPVTPQFMGNGERLILKNKNEKWAEKAKQKKRPQKPRPVLSQEANELWGKLSEFVTPNRLHNVVSKIGKIQQKDFGKLMAALSQDILADFMKDHENAFKCLEKKEQKLVTRQLNNACSNMIRKDFLNIIDGTF</sequence>
<protein>
    <recommendedName>
        <fullName evidence="1">RNA ligase (ATP)</fullName>
        <ecNumber evidence="1">6.5.1.3</ecNumber>
    </recommendedName>
</protein>
<comment type="catalytic activity">
    <reaction evidence="5">
        <text>ATP + (ribonucleotide)n-3'-hydroxyl + 5'-phospho-(ribonucleotide)m = (ribonucleotide)n+m + AMP + diphosphate.</text>
        <dbReference type="EC" id="6.5.1.3"/>
    </reaction>
</comment>
<accession>A0A1V1P9I0</accession>
<dbReference type="Gene3D" id="1.10.10.1810">
    <property type="entry name" value="RNA ligase"/>
    <property type="match status" value="1"/>
</dbReference>
<dbReference type="Gene3D" id="3.30.1490.70">
    <property type="match status" value="1"/>
</dbReference>
<dbReference type="GO" id="GO:0005524">
    <property type="term" value="F:ATP binding"/>
    <property type="evidence" value="ECO:0007669"/>
    <property type="project" value="UniProtKB-KW"/>
</dbReference>
<name>A0A1V1P9I0_9BACT</name>
<organism evidence="8 9">
    <name type="scientific">Candidatus Magnetoglobus multicellularis str. Araruama</name>
    <dbReference type="NCBI Taxonomy" id="890399"/>
    <lineage>
        <taxon>Bacteria</taxon>
        <taxon>Pseudomonadati</taxon>
        <taxon>Thermodesulfobacteriota</taxon>
        <taxon>Desulfobacteria</taxon>
        <taxon>Desulfobacterales</taxon>
        <taxon>Desulfobacteraceae</taxon>
        <taxon>Candidatus Magnetoglobus</taxon>
    </lineage>
</organism>
<evidence type="ECO:0000259" key="7">
    <source>
        <dbReference type="Pfam" id="PF18043"/>
    </source>
</evidence>
<dbReference type="EMBL" id="ATBP01000270">
    <property type="protein sequence ID" value="ETR71416.1"/>
    <property type="molecule type" value="Genomic_DNA"/>
</dbReference>
<feature type="domain" description="RNA ligase" evidence="6">
    <location>
        <begin position="30"/>
        <end position="219"/>
    </location>
</feature>
<dbReference type="InterPro" id="IPR041948">
    <property type="entry name" value="Rnl1/2_C_sf"/>
</dbReference>
<evidence type="ECO:0000256" key="3">
    <source>
        <dbReference type="ARBA" id="ARBA00022741"/>
    </source>
</evidence>
<dbReference type="Pfam" id="PF09414">
    <property type="entry name" value="RNA_ligase"/>
    <property type="match status" value="1"/>
</dbReference>
<reference evidence="9" key="1">
    <citation type="submission" date="2012-11" db="EMBL/GenBank/DDBJ databases">
        <authorList>
            <person name="Lucero-Rivera Y.E."/>
            <person name="Tovar-Ramirez D."/>
        </authorList>
    </citation>
    <scope>NUCLEOTIDE SEQUENCE [LARGE SCALE GENOMIC DNA]</scope>
    <source>
        <strain evidence="9">Araruama</strain>
    </source>
</reference>
<dbReference type="GO" id="GO:0003972">
    <property type="term" value="F:RNA ligase (ATP) activity"/>
    <property type="evidence" value="ECO:0007669"/>
    <property type="project" value="UniProtKB-EC"/>
</dbReference>
<evidence type="ECO:0000256" key="2">
    <source>
        <dbReference type="ARBA" id="ARBA00022598"/>
    </source>
</evidence>
<dbReference type="Proteomes" id="UP000189670">
    <property type="component" value="Unassembled WGS sequence"/>
</dbReference>
<dbReference type="InterPro" id="IPR021122">
    <property type="entry name" value="RNA_ligase_dom_REL/Rnl2"/>
</dbReference>
<keyword evidence="3" id="KW-0547">Nucleotide-binding</keyword>
<dbReference type="NCBIfam" id="TIGR02307">
    <property type="entry name" value="RNA_lig_RNL2"/>
    <property type="match status" value="1"/>
</dbReference>
<keyword evidence="4" id="KW-0067">ATP-binding</keyword>
<dbReference type="AlphaFoldDB" id="A0A1V1P9I0"/>
<dbReference type="InterPro" id="IPR040609">
    <property type="entry name" value="Rnl2_C"/>
</dbReference>
<dbReference type="EC" id="6.5.1.3" evidence="1"/>
<dbReference type="Pfam" id="PF18043">
    <property type="entry name" value="T4_Rnl2_C"/>
    <property type="match status" value="1"/>
</dbReference>
<evidence type="ECO:0000256" key="5">
    <source>
        <dbReference type="ARBA" id="ARBA00034038"/>
    </source>
</evidence>
<comment type="caution">
    <text evidence="8">The sequence shown here is derived from an EMBL/GenBank/DDBJ whole genome shotgun (WGS) entry which is preliminary data.</text>
</comment>
<gene>
    <name evidence="8" type="ORF">OMM_02495</name>
</gene>
<evidence type="ECO:0000256" key="1">
    <source>
        <dbReference type="ARBA" id="ARBA00012724"/>
    </source>
</evidence>
<dbReference type="SUPFAM" id="SSF56091">
    <property type="entry name" value="DNA ligase/mRNA capping enzyme, catalytic domain"/>
    <property type="match status" value="1"/>
</dbReference>
<proteinExistence type="predicted"/>
<keyword evidence="2" id="KW-0436">Ligase</keyword>
<evidence type="ECO:0000259" key="6">
    <source>
        <dbReference type="Pfam" id="PF09414"/>
    </source>
</evidence>